<keyword evidence="1" id="KW-1133">Transmembrane helix</keyword>
<accession>A0A430PZZ6</accession>
<feature type="transmembrane region" description="Helical" evidence="1">
    <location>
        <begin position="31"/>
        <end position="50"/>
    </location>
</feature>
<keyword evidence="1" id="KW-0812">Transmembrane</keyword>
<evidence type="ECO:0000256" key="1">
    <source>
        <dbReference type="SAM" id="Phobius"/>
    </source>
</evidence>
<dbReference type="EMBL" id="QMKO01003656">
    <property type="protein sequence ID" value="RTG81030.1"/>
    <property type="molecule type" value="Genomic_DNA"/>
</dbReference>
<sequence length="54" mass="6366">MKYIYYNPGELKRVIIHELGHTFVSETTINYTVYLFLYCILVTMTIEVTTQCAQ</sequence>
<evidence type="ECO:0000313" key="3">
    <source>
        <dbReference type="Proteomes" id="UP000290809"/>
    </source>
</evidence>
<proteinExistence type="predicted"/>
<keyword evidence="3" id="KW-1185">Reference proteome</keyword>
<name>A0A430PZZ6_SCHBO</name>
<protein>
    <submittedName>
        <fullName evidence="2">Uncharacterized protein</fullName>
    </submittedName>
</protein>
<reference evidence="2 3" key="1">
    <citation type="journal article" date="2019" name="PLoS Pathog.">
        <title>Genome sequence of the bovine parasite Schistosoma bovis Tanzania.</title>
        <authorList>
            <person name="Oey H."/>
            <person name="Zakrzewski M."/>
            <person name="Gobert G."/>
            <person name="Gravermann K."/>
            <person name="Stoye J."/>
            <person name="Jones M."/>
            <person name="Mcmanus D."/>
            <person name="Krause L."/>
        </authorList>
    </citation>
    <scope>NUCLEOTIDE SEQUENCE [LARGE SCALE GENOMIC DNA]</scope>
    <source>
        <strain evidence="2 3">TAN1997</strain>
    </source>
</reference>
<comment type="caution">
    <text evidence="2">The sequence shown here is derived from an EMBL/GenBank/DDBJ whole genome shotgun (WGS) entry which is preliminary data.</text>
</comment>
<keyword evidence="1" id="KW-0472">Membrane</keyword>
<dbReference type="AlphaFoldDB" id="A0A430PZZ6"/>
<evidence type="ECO:0000313" key="2">
    <source>
        <dbReference type="EMBL" id="RTG81030.1"/>
    </source>
</evidence>
<gene>
    <name evidence="2" type="ORF">DC041_0009042</name>
</gene>
<organism evidence="2 3">
    <name type="scientific">Schistosoma bovis</name>
    <name type="common">Blood fluke</name>
    <dbReference type="NCBI Taxonomy" id="6184"/>
    <lineage>
        <taxon>Eukaryota</taxon>
        <taxon>Metazoa</taxon>
        <taxon>Spiralia</taxon>
        <taxon>Lophotrochozoa</taxon>
        <taxon>Platyhelminthes</taxon>
        <taxon>Trematoda</taxon>
        <taxon>Digenea</taxon>
        <taxon>Strigeidida</taxon>
        <taxon>Schistosomatoidea</taxon>
        <taxon>Schistosomatidae</taxon>
        <taxon>Schistosoma</taxon>
    </lineage>
</organism>
<dbReference type="Proteomes" id="UP000290809">
    <property type="component" value="Unassembled WGS sequence"/>
</dbReference>